<dbReference type="GO" id="GO:0043138">
    <property type="term" value="F:3'-5' DNA helicase activity"/>
    <property type="evidence" value="ECO:0007669"/>
    <property type="project" value="UniProtKB-UniRule"/>
</dbReference>
<dbReference type="SUPFAM" id="SSF46785">
    <property type="entry name" value="Winged helix' DNA-binding domain"/>
    <property type="match status" value="1"/>
</dbReference>
<dbReference type="Gene3D" id="1.10.150.20">
    <property type="entry name" value="5' to 3' exonuclease, C-terminal subdomain"/>
    <property type="match status" value="1"/>
</dbReference>
<dbReference type="FunCoup" id="A0A7L9FEP2">
    <property type="interactions" value="79"/>
</dbReference>
<dbReference type="InterPro" id="IPR027417">
    <property type="entry name" value="P-loop_NTPase"/>
</dbReference>
<dbReference type="KEGG" id="thel:IG193_05060"/>
<keyword evidence="1 10" id="KW-0547">Nucleotide-binding</keyword>
<proteinExistence type="inferred from homology"/>
<evidence type="ECO:0000256" key="11">
    <source>
        <dbReference type="SAM" id="MobiDB-lite"/>
    </source>
</evidence>
<comment type="catalytic activity">
    <reaction evidence="9 10">
        <text>Couples ATP hydrolysis with the unwinding of duplex DNA by translocating in the 3'-5' direction.</text>
        <dbReference type="EC" id="5.6.2.4"/>
    </reaction>
</comment>
<keyword evidence="8 10" id="KW-0413">Isomerase</keyword>
<dbReference type="Pfam" id="PF21280">
    <property type="entry name" value="Helicase_dom4_arc"/>
    <property type="match status" value="1"/>
</dbReference>
<dbReference type="EMBL" id="CP062310">
    <property type="protein sequence ID" value="QOJ78157.1"/>
    <property type="molecule type" value="Genomic_DNA"/>
</dbReference>
<dbReference type="InterPro" id="IPR022965">
    <property type="entry name" value="Helicase_Hel308"/>
</dbReference>
<dbReference type="InterPro" id="IPR003583">
    <property type="entry name" value="Hlx-hairpin-Hlx_DNA-bd_motif"/>
</dbReference>
<dbReference type="GO" id="GO:0003677">
    <property type="term" value="F:DNA binding"/>
    <property type="evidence" value="ECO:0007669"/>
    <property type="project" value="UniProtKB-UniRule"/>
</dbReference>
<dbReference type="EC" id="5.6.2.4" evidence="10"/>
<dbReference type="AlphaFoldDB" id="A0A7L9FEP2"/>
<dbReference type="SMART" id="SM00278">
    <property type="entry name" value="HhH1"/>
    <property type="match status" value="2"/>
</dbReference>
<dbReference type="GeneID" id="59149242"/>
<dbReference type="Proteomes" id="UP000594121">
    <property type="component" value="Chromosome"/>
</dbReference>
<evidence type="ECO:0000256" key="2">
    <source>
        <dbReference type="ARBA" id="ARBA00022763"/>
    </source>
</evidence>
<evidence type="ECO:0000256" key="9">
    <source>
        <dbReference type="ARBA" id="ARBA00034617"/>
    </source>
</evidence>
<keyword evidence="4 10" id="KW-0347">Helicase</keyword>
<dbReference type="InterPro" id="IPR036390">
    <property type="entry name" value="WH_DNA-bd_sf"/>
</dbReference>
<dbReference type="Gene3D" id="3.40.50.300">
    <property type="entry name" value="P-loop containing nucleotide triphosphate hydrolases"/>
    <property type="match status" value="2"/>
</dbReference>
<dbReference type="CDD" id="cd18028">
    <property type="entry name" value="DEXHc_archSki2"/>
    <property type="match status" value="1"/>
</dbReference>
<comment type="function">
    <text evidence="10">DNA-dependent ATPase and 3'-5' DNA helicase that may be involved in repair of stalled replication forks.</text>
</comment>
<dbReference type="GO" id="GO:0016818">
    <property type="term" value="F:hydrolase activity, acting on acid anhydrides, in phosphorus-containing anhydrides"/>
    <property type="evidence" value="ECO:0007669"/>
    <property type="project" value="UniProtKB-UniRule"/>
</dbReference>
<name>A0A7L9FEP2_9CREN</name>
<dbReference type="Gene3D" id="1.10.3380.30">
    <property type="match status" value="1"/>
</dbReference>
<feature type="domain" description="Helicase ATP-binding" evidence="12">
    <location>
        <begin position="39"/>
        <end position="206"/>
    </location>
</feature>
<evidence type="ECO:0000256" key="4">
    <source>
        <dbReference type="ARBA" id="ARBA00022806"/>
    </source>
</evidence>
<keyword evidence="2 10" id="KW-0227">DNA damage</keyword>
<evidence type="ECO:0000256" key="5">
    <source>
        <dbReference type="ARBA" id="ARBA00022840"/>
    </source>
</evidence>
<dbReference type="PROSITE" id="PS51194">
    <property type="entry name" value="HELICASE_CTER"/>
    <property type="match status" value="1"/>
</dbReference>
<comment type="catalytic activity">
    <reaction evidence="10">
        <text>ATP + H2O = ADP + phosphate + H(+)</text>
        <dbReference type="Rhea" id="RHEA:13065"/>
        <dbReference type="ChEBI" id="CHEBI:15377"/>
        <dbReference type="ChEBI" id="CHEBI:15378"/>
        <dbReference type="ChEBI" id="CHEBI:30616"/>
        <dbReference type="ChEBI" id="CHEBI:43474"/>
        <dbReference type="ChEBI" id="CHEBI:456216"/>
        <dbReference type="EC" id="5.6.2.4"/>
    </reaction>
</comment>
<dbReference type="InterPro" id="IPR011545">
    <property type="entry name" value="DEAD/DEAH_box_helicase_dom"/>
</dbReference>
<keyword evidence="7 10" id="KW-0234">DNA repair</keyword>
<dbReference type="PANTHER" id="PTHR47961">
    <property type="entry name" value="DNA POLYMERASE THETA, PUTATIVE (AFU_ORTHOLOGUE AFUA_1G05260)-RELATED"/>
    <property type="match status" value="1"/>
</dbReference>
<reference evidence="15 16" key="1">
    <citation type="submission" date="2020-10" db="EMBL/GenBank/DDBJ databases">
        <title>Thermofilum lucidum 3507LT sp. nov. a novel member of Thermofilaceae family isolated from Chile hot spring, and proposal of description order Thermofilales.</title>
        <authorList>
            <person name="Zayulina K.S."/>
            <person name="Elcheninov A.G."/>
            <person name="Toshchakov S.V."/>
            <person name="Kublanov I.V."/>
        </authorList>
    </citation>
    <scope>NUCLEOTIDE SEQUENCE [LARGE SCALE GENOMIC DNA]</scope>
    <source>
        <strain evidence="15 16">3507LT</strain>
    </source>
</reference>
<feature type="region of interest" description="Disordered" evidence="11">
    <location>
        <begin position="714"/>
        <end position="740"/>
    </location>
</feature>
<comment type="similarity">
    <text evidence="10">Belongs to the helicase family. Hel308 subfamily.</text>
</comment>
<keyword evidence="3 10" id="KW-0378">Hydrolase</keyword>
<accession>A0A7L9FEP2</accession>
<dbReference type="Pfam" id="PF00271">
    <property type="entry name" value="Helicase_C"/>
    <property type="match status" value="1"/>
</dbReference>
<dbReference type="InterPro" id="IPR014018">
    <property type="entry name" value="SecA_motor_DEAD"/>
</dbReference>
<dbReference type="InParanoid" id="A0A7L9FEP2"/>
<keyword evidence="6 10" id="KW-0238">DNA-binding</keyword>
<dbReference type="PROSITE" id="PS51192">
    <property type="entry name" value="HELICASE_ATP_BIND_1"/>
    <property type="match status" value="1"/>
</dbReference>
<protein>
    <recommendedName>
        <fullName evidence="10">ATP-dependent DNA helicase Hel308</fullName>
        <ecNumber evidence="10">5.6.2.4</ecNumber>
    </recommendedName>
    <alternativeName>
        <fullName evidence="10">DNA 3'-5' helicase Hel308</fullName>
    </alternativeName>
</protein>
<dbReference type="Pfam" id="PF00270">
    <property type="entry name" value="DEAD"/>
    <property type="match status" value="1"/>
</dbReference>
<dbReference type="InterPro" id="IPR048772">
    <property type="entry name" value="Hel308-like_dom4"/>
</dbReference>
<sequence>MNAAGLDVLLKYFPRSFVETLSKKLGINQLYPTQVEAIKSGVLDGRDIVLSAPTASGKTLVAELAMLKTLIAGGKALYMAPLRALASEKFEEFSSFFGVFGYRTAISTGDFDSDDPWLEKYDVIVTTNEKADSLLRHKARWFDKITLLVVDEIHLIGSDKRGATLEVFLTRTKLMPRRPQLLGLSATIGNLEELAEWLQAKPVRVDWRPVPLKEGVYYNGEIFYSDGSSTTLDDHGTPLYDLAYDTLENEGQILVFSPTRRSAVSDAKKLSAITVKFLKPQEFRVIREHVSRLKSVYTDKVTLELLELLSKGVAFHHAGLGLEARSAVEKLFREHLIKAVIATPTLAAGVNLPARRVVITDYRRFNVELGYYEKIPVMEYKQMAGRAGRPRYDKEGEAVLIARSLQELEFLLNEYINARPEKLQSQLASEPVLRSHILSIIATSENVRSYSTLGRFLTSTFYLHQNKDYFFVIERARSILEKLVSSGFLEVEGEKLLPTQLGVRVAELYIDPETATQGLNFFKSREKASTLAYLYMISATPDAQTVHVRRGDEEWLEEKLKVMKEELGFEPPEDDIEYEFFLQVFKTALLLEDWINEVPEDVIVERYDVGPGDIYSLTLTAQWIAFALSEIAKLSGYDVHAVNLGVLSKRIEHGVKEELLELVSLKGIGRVRARNLFNFGYKSLIDLAVAKEEELSRVPGIGKMLAKSIKKQLSSREEGEVDEEQPELGEPGPLDFYLSS</sequence>
<evidence type="ECO:0000256" key="6">
    <source>
        <dbReference type="ARBA" id="ARBA00023125"/>
    </source>
</evidence>
<evidence type="ECO:0000256" key="10">
    <source>
        <dbReference type="HAMAP-Rule" id="MF_00442"/>
    </source>
</evidence>
<evidence type="ECO:0000256" key="7">
    <source>
        <dbReference type="ARBA" id="ARBA00023204"/>
    </source>
</evidence>
<dbReference type="PROSITE" id="PS51196">
    <property type="entry name" value="SECA_MOTOR_DEAD"/>
    <property type="match status" value="1"/>
</dbReference>
<dbReference type="InterPro" id="IPR001650">
    <property type="entry name" value="Helicase_C-like"/>
</dbReference>
<dbReference type="SUPFAM" id="SSF52540">
    <property type="entry name" value="P-loop containing nucleoside triphosphate hydrolases"/>
    <property type="match status" value="2"/>
</dbReference>
<gene>
    <name evidence="10" type="primary">hel308</name>
    <name evidence="15" type="ORF">IG193_05060</name>
</gene>
<evidence type="ECO:0000259" key="13">
    <source>
        <dbReference type="PROSITE" id="PS51194"/>
    </source>
</evidence>
<evidence type="ECO:0000259" key="14">
    <source>
        <dbReference type="PROSITE" id="PS51196"/>
    </source>
</evidence>
<dbReference type="Pfam" id="PF14520">
    <property type="entry name" value="HHH_5"/>
    <property type="match status" value="1"/>
</dbReference>
<dbReference type="PANTHER" id="PTHR47961:SF10">
    <property type="entry name" value="ATP-DEPENDENT DNA HELICASE HEL308"/>
    <property type="match status" value="1"/>
</dbReference>
<evidence type="ECO:0000313" key="16">
    <source>
        <dbReference type="Proteomes" id="UP000594121"/>
    </source>
</evidence>
<evidence type="ECO:0000256" key="8">
    <source>
        <dbReference type="ARBA" id="ARBA00023235"/>
    </source>
</evidence>
<dbReference type="HAMAP" id="MF_00442">
    <property type="entry name" value="Helicase_Hel308"/>
    <property type="match status" value="1"/>
</dbReference>
<keyword evidence="5 10" id="KW-0067">ATP-binding</keyword>
<evidence type="ECO:0000256" key="3">
    <source>
        <dbReference type="ARBA" id="ARBA00022801"/>
    </source>
</evidence>
<feature type="binding site" evidence="10">
    <location>
        <position position="34"/>
    </location>
    <ligand>
        <name>ATP</name>
        <dbReference type="ChEBI" id="CHEBI:30616"/>
    </ligand>
</feature>
<feature type="domain" description="Helicase C-terminal" evidence="13">
    <location>
        <begin position="239"/>
        <end position="441"/>
    </location>
</feature>
<comment type="subunit">
    <text evidence="10">Monomer.</text>
</comment>
<evidence type="ECO:0000313" key="15">
    <source>
        <dbReference type="EMBL" id="QOJ78157.1"/>
    </source>
</evidence>
<dbReference type="SMART" id="SM00490">
    <property type="entry name" value="HELICc"/>
    <property type="match status" value="1"/>
</dbReference>
<dbReference type="InterPro" id="IPR050474">
    <property type="entry name" value="Hel308_SKI2-like"/>
</dbReference>
<evidence type="ECO:0000256" key="1">
    <source>
        <dbReference type="ARBA" id="ARBA00022741"/>
    </source>
</evidence>
<dbReference type="SUPFAM" id="SSF158702">
    <property type="entry name" value="Sec63 N-terminal domain-like"/>
    <property type="match status" value="1"/>
</dbReference>
<dbReference type="GO" id="GO:0005524">
    <property type="term" value="F:ATP binding"/>
    <property type="evidence" value="ECO:0007669"/>
    <property type="project" value="UniProtKB-UniRule"/>
</dbReference>
<dbReference type="GO" id="GO:0006281">
    <property type="term" value="P:DNA repair"/>
    <property type="evidence" value="ECO:0007669"/>
    <property type="project" value="UniProtKB-UniRule"/>
</dbReference>
<keyword evidence="16" id="KW-1185">Reference proteome</keyword>
<feature type="domain" description="SecA family profile" evidence="14">
    <location>
        <begin position="1"/>
        <end position="740"/>
    </location>
</feature>
<dbReference type="CDD" id="cd18795">
    <property type="entry name" value="SF2_C_Ski2"/>
    <property type="match status" value="1"/>
</dbReference>
<evidence type="ECO:0000259" key="12">
    <source>
        <dbReference type="PROSITE" id="PS51192"/>
    </source>
</evidence>
<dbReference type="SMART" id="SM00487">
    <property type="entry name" value="DEXDc"/>
    <property type="match status" value="1"/>
</dbReference>
<dbReference type="RefSeq" id="WP_192818129.1">
    <property type="nucleotide sequence ID" value="NZ_CP062310.1"/>
</dbReference>
<organism evidence="15 16">
    <name type="scientific">Infirmifilum lucidum</name>
    <dbReference type="NCBI Taxonomy" id="2776706"/>
    <lineage>
        <taxon>Archaea</taxon>
        <taxon>Thermoproteota</taxon>
        <taxon>Thermoprotei</taxon>
        <taxon>Thermofilales</taxon>
        <taxon>Thermofilaceae</taxon>
        <taxon>Infirmifilum</taxon>
    </lineage>
</organism>
<dbReference type="InterPro" id="IPR014001">
    <property type="entry name" value="Helicase_ATP-bd"/>
</dbReference>